<sequence>MNRLLQHFVDTNGTTSSRPAIPTPPHSSGGSYHGGSRGSFQRETPGGPFHYQPGHPQAPWQPRPHAAADGLEEIPLTSHSNGSMYETVDLNADKRQVESSPRVQPQPTRCGSTSSAAELFAGNASPAPSDCWRGSSSPSTEENPFQIPSKSVHGNSFVANGYDQVNETNTLLFQASGEEGGCYGSSQESVQGRTKAATSDKNASTRRNACATQHQDNSSSTQTIAQENWFAPLHMEDNRNVVGNQTLPSAAQDTILATSLNESVPLPYDHSKHEQEDTSVSASSLEKSAFSHSRVSRNEEQEPLASADVLFGSPASTTNGDWTHSVPSSSVVPLQLEPRSFQAQESRVNRTPSASSLFSGEAPTMFKMSESTVLNSKRTEFPLPPKPLIGVPPSPAKPEPRDSLPASKQSVETTFMTLQKPQIAVAVPLEARPEHALSPAIDAMKISPPAKPSLKIGIDARAMKCPVVKREDDTVSNAPSRLSMLSTLDDSLKLSDMYKQMSARLEGEKHDLLKVVASQAQEIAQLKKHIKSLELQLQQRPQDQATWKR</sequence>
<reference evidence="1 2" key="1">
    <citation type="journal article" date="2022" name="bioRxiv">
        <title>The genome of the oomycete Peronosclerospora sorghi, a cosmopolitan pathogen of maize and sorghum, is inflated with dispersed pseudogenes.</title>
        <authorList>
            <person name="Fletcher K."/>
            <person name="Martin F."/>
            <person name="Isakeit T."/>
            <person name="Cavanaugh K."/>
            <person name="Magill C."/>
            <person name="Michelmore R."/>
        </authorList>
    </citation>
    <scope>NUCLEOTIDE SEQUENCE [LARGE SCALE GENOMIC DNA]</scope>
    <source>
        <strain evidence="1">P6</strain>
    </source>
</reference>
<organism evidence="1 2">
    <name type="scientific">Peronosclerospora sorghi</name>
    <dbReference type="NCBI Taxonomy" id="230839"/>
    <lineage>
        <taxon>Eukaryota</taxon>
        <taxon>Sar</taxon>
        <taxon>Stramenopiles</taxon>
        <taxon>Oomycota</taxon>
        <taxon>Peronosporomycetes</taxon>
        <taxon>Peronosporales</taxon>
        <taxon>Peronosporaceae</taxon>
        <taxon>Peronosclerospora</taxon>
    </lineage>
</organism>
<evidence type="ECO:0000313" key="2">
    <source>
        <dbReference type="Proteomes" id="UP001163321"/>
    </source>
</evidence>
<protein>
    <submittedName>
        <fullName evidence="1">Uncharacterized protein</fullName>
    </submittedName>
</protein>
<dbReference type="EMBL" id="CM047588">
    <property type="protein sequence ID" value="KAI9905968.1"/>
    <property type="molecule type" value="Genomic_DNA"/>
</dbReference>
<keyword evidence="2" id="KW-1185">Reference proteome</keyword>
<name>A0ACC0VJD5_9STRA</name>
<dbReference type="Proteomes" id="UP001163321">
    <property type="component" value="Chromosome 9"/>
</dbReference>
<evidence type="ECO:0000313" key="1">
    <source>
        <dbReference type="EMBL" id="KAI9905968.1"/>
    </source>
</evidence>
<gene>
    <name evidence="1" type="ORF">PsorP6_013929</name>
</gene>
<accession>A0ACC0VJD5</accession>
<comment type="caution">
    <text evidence="1">The sequence shown here is derived from an EMBL/GenBank/DDBJ whole genome shotgun (WGS) entry which is preliminary data.</text>
</comment>
<proteinExistence type="predicted"/>